<proteinExistence type="predicted"/>
<gene>
    <name evidence="9" type="ORF">Ga0061069_108117</name>
</gene>
<dbReference type="Proteomes" id="UP000183649">
    <property type="component" value="Unassembled WGS sequence"/>
</dbReference>
<keyword evidence="2 6" id="KW-0349">Heme</keyword>
<feature type="signal peptide" evidence="7">
    <location>
        <begin position="1"/>
        <end position="21"/>
    </location>
</feature>
<name>A0A0K6I7B2_9BURK</name>
<dbReference type="GO" id="GO:0020037">
    <property type="term" value="F:heme binding"/>
    <property type="evidence" value="ECO:0007669"/>
    <property type="project" value="InterPro"/>
</dbReference>
<sequence length="114" mass="12359">MNQRSISVIALTLFFCAAAQAQTVVGNASAGQYESAMCEGCHNVRGGFKTEFPEVYRAPMLNGQSAAYIAQCLADYRSGVRRNPTMKAVADILTPQQIANLSAYYAVAKNQKMK</sequence>
<protein>
    <submittedName>
        <fullName evidence="9">Cytochrome c553</fullName>
    </submittedName>
</protein>
<keyword evidence="4" id="KW-0249">Electron transport</keyword>
<dbReference type="SUPFAM" id="SSF46626">
    <property type="entry name" value="Cytochrome c"/>
    <property type="match status" value="1"/>
</dbReference>
<keyword evidence="1" id="KW-0813">Transport</keyword>
<accession>A0A0K6I7B2</accession>
<evidence type="ECO:0000256" key="1">
    <source>
        <dbReference type="ARBA" id="ARBA00022448"/>
    </source>
</evidence>
<organism evidence="9 10">
    <name type="scientific">Thiomonas bhubaneswarensis</name>
    <dbReference type="NCBI Taxonomy" id="339866"/>
    <lineage>
        <taxon>Bacteria</taxon>
        <taxon>Pseudomonadati</taxon>
        <taxon>Pseudomonadota</taxon>
        <taxon>Betaproteobacteria</taxon>
        <taxon>Burkholderiales</taxon>
        <taxon>Thiomonas</taxon>
    </lineage>
</organism>
<evidence type="ECO:0000256" key="7">
    <source>
        <dbReference type="SAM" id="SignalP"/>
    </source>
</evidence>
<dbReference type="RefSeq" id="WP_055451200.1">
    <property type="nucleotide sequence ID" value="NZ_CYHF01000008.1"/>
</dbReference>
<evidence type="ECO:0000256" key="3">
    <source>
        <dbReference type="ARBA" id="ARBA00022723"/>
    </source>
</evidence>
<dbReference type="STRING" id="339866.GCA_001418255_02345"/>
<keyword evidence="5 6" id="KW-0408">Iron</keyword>
<dbReference type="EMBL" id="CYHF01000008">
    <property type="protein sequence ID" value="CUA98986.1"/>
    <property type="molecule type" value="Genomic_DNA"/>
</dbReference>
<evidence type="ECO:0000313" key="10">
    <source>
        <dbReference type="Proteomes" id="UP000183649"/>
    </source>
</evidence>
<dbReference type="InterPro" id="IPR036909">
    <property type="entry name" value="Cyt_c-like_dom_sf"/>
</dbReference>
<keyword evidence="3 6" id="KW-0479">Metal-binding</keyword>
<dbReference type="InterPro" id="IPR009056">
    <property type="entry name" value="Cyt_c-like_dom"/>
</dbReference>
<reference evidence="10" key="1">
    <citation type="submission" date="2015-08" db="EMBL/GenBank/DDBJ databases">
        <authorList>
            <person name="Varghese N."/>
        </authorList>
    </citation>
    <scope>NUCLEOTIDE SEQUENCE [LARGE SCALE GENOMIC DNA]</scope>
    <source>
        <strain evidence="10">DSM 18181</strain>
    </source>
</reference>
<dbReference type="AlphaFoldDB" id="A0A0K6I7B2"/>
<evidence type="ECO:0000256" key="5">
    <source>
        <dbReference type="ARBA" id="ARBA00023004"/>
    </source>
</evidence>
<evidence type="ECO:0000313" key="9">
    <source>
        <dbReference type="EMBL" id="CUA98986.1"/>
    </source>
</evidence>
<keyword evidence="10" id="KW-1185">Reference proteome</keyword>
<dbReference type="Gene3D" id="1.10.760.10">
    <property type="entry name" value="Cytochrome c-like domain"/>
    <property type="match status" value="1"/>
</dbReference>
<dbReference type="PANTHER" id="PTHR33751">
    <property type="entry name" value="CBB3-TYPE CYTOCHROME C OXIDASE SUBUNIT FIXP"/>
    <property type="match status" value="1"/>
</dbReference>
<dbReference type="PROSITE" id="PS51007">
    <property type="entry name" value="CYTC"/>
    <property type="match status" value="1"/>
</dbReference>
<evidence type="ECO:0000256" key="6">
    <source>
        <dbReference type="PROSITE-ProRule" id="PRU00433"/>
    </source>
</evidence>
<evidence type="ECO:0000256" key="2">
    <source>
        <dbReference type="ARBA" id="ARBA00022617"/>
    </source>
</evidence>
<dbReference type="OrthoDB" id="9796421at2"/>
<evidence type="ECO:0000259" key="8">
    <source>
        <dbReference type="PROSITE" id="PS51007"/>
    </source>
</evidence>
<evidence type="ECO:0000256" key="4">
    <source>
        <dbReference type="ARBA" id="ARBA00022982"/>
    </source>
</evidence>
<dbReference type="GO" id="GO:0046872">
    <property type="term" value="F:metal ion binding"/>
    <property type="evidence" value="ECO:0007669"/>
    <property type="project" value="UniProtKB-KW"/>
</dbReference>
<dbReference type="GO" id="GO:0009055">
    <property type="term" value="F:electron transfer activity"/>
    <property type="evidence" value="ECO:0007669"/>
    <property type="project" value="InterPro"/>
</dbReference>
<feature type="chain" id="PRO_5005505234" evidence="7">
    <location>
        <begin position="22"/>
        <end position="114"/>
    </location>
</feature>
<dbReference type="PANTHER" id="PTHR33751:SF9">
    <property type="entry name" value="CYTOCHROME C4"/>
    <property type="match status" value="1"/>
</dbReference>
<dbReference type="InterPro" id="IPR050597">
    <property type="entry name" value="Cytochrome_c_Oxidase_Subunit"/>
</dbReference>
<keyword evidence="7" id="KW-0732">Signal</keyword>
<feature type="domain" description="Cytochrome c" evidence="8">
    <location>
        <begin position="26"/>
        <end position="109"/>
    </location>
</feature>